<dbReference type="InterPro" id="IPR050587">
    <property type="entry name" value="GNT1/Glycosyltrans_8"/>
</dbReference>
<evidence type="ECO:0000313" key="2">
    <source>
        <dbReference type="EMBL" id="KAH7110089.1"/>
    </source>
</evidence>
<dbReference type="EMBL" id="JAGMWT010000029">
    <property type="protein sequence ID" value="KAH7110089.1"/>
    <property type="molecule type" value="Genomic_DNA"/>
</dbReference>
<evidence type="ECO:0000256" key="1">
    <source>
        <dbReference type="SAM" id="Phobius"/>
    </source>
</evidence>
<dbReference type="SUPFAM" id="SSF53448">
    <property type="entry name" value="Nucleotide-diphospho-sugar transferases"/>
    <property type="match status" value="1"/>
</dbReference>
<dbReference type="Proteomes" id="UP000700596">
    <property type="component" value="Unassembled WGS sequence"/>
</dbReference>
<feature type="transmembrane region" description="Helical" evidence="1">
    <location>
        <begin position="28"/>
        <end position="44"/>
    </location>
</feature>
<gene>
    <name evidence="2" type="ORF">B0J11DRAFT_562755</name>
</gene>
<protein>
    <submittedName>
        <fullName evidence="2">Glucose N-acetyltransferase 1</fullName>
    </submittedName>
</protein>
<dbReference type="Gene3D" id="3.90.550.10">
    <property type="entry name" value="Spore Coat Polysaccharide Biosynthesis Protein SpsA, Chain A"/>
    <property type="match status" value="1"/>
</dbReference>
<keyword evidence="1" id="KW-1133">Transmembrane helix</keyword>
<keyword evidence="3" id="KW-1185">Reference proteome</keyword>
<keyword evidence="1" id="KW-0472">Membrane</keyword>
<reference evidence="2" key="1">
    <citation type="journal article" date="2021" name="Nat. Commun.">
        <title>Genetic determinants of endophytism in the Arabidopsis root mycobiome.</title>
        <authorList>
            <person name="Mesny F."/>
            <person name="Miyauchi S."/>
            <person name="Thiergart T."/>
            <person name="Pickel B."/>
            <person name="Atanasova L."/>
            <person name="Karlsson M."/>
            <person name="Huettel B."/>
            <person name="Barry K.W."/>
            <person name="Haridas S."/>
            <person name="Chen C."/>
            <person name="Bauer D."/>
            <person name="Andreopoulos W."/>
            <person name="Pangilinan J."/>
            <person name="LaButti K."/>
            <person name="Riley R."/>
            <person name="Lipzen A."/>
            <person name="Clum A."/>
            <person name="Drula E."/>
            <person name="Henrissat B."/>
            <person name="Kohler A."/>
            <person name="Grigoriev I.V."/>
            <person name="Martin F.M."/>
            <person name="Hacquard S."/>
        </authorList>
    </citation>
    <scope>NUCLEOTIDE SEQUENCE</scope>
    <source>
        <strain evidence="2">MPI-CAGE-CH-0243</strain>
    </source>
</reference>
<comment type="caution">
    <text evidence="2">The sequence shown here is derived from an EMBL/GenBank/DDBJ whole genome shotgun (WGS) entry which is preliminary data.</text>
</comment>
<organism evidence="2 3">
    <name type="scientific">Dendryphion nanum</name>
    <dbReference type="NCBI Taxonomy" id="256645"/>
    <lineage>
        <taxon>Eukaryota</taxon>
        <taxon>Fungi</taxon>
        <taxon>Dikarya</taxon>
        <taxon>Ascomycota</taxon>
        <taxon>Pezizomycotina</taxon>
        <taxon>Dothideomycetes</taxon>
        <taxon>Pleosporomycetidae</taxon>
        <taxon>Pleosporales</taxon>
        <taxon>Torulaceae</taxon>
        <taxon>Dendryphion</taxon>
    </lineage>
</organism>
<dbReference type="OrthoDB" id="2014201at2759"/>
<evidence type="ECO:0000313" key="3">
    <source>
        <dbReference type="Proteomes" id="UP000700596"/>
    </source>
</evidence>
<dbReference type="AlphaFoldDB" id="A0A9P9I890"/>
<keyword evidence="1" id="KW-0812">Transmembrane</keyword>
<sequence>MRRKHSEELPRYVSGGGDVRSFRFRRRYVLYAIVIVTVLYWLLAPNHKPVVDDGNTIHVDWSKFAYSLYATDSATLCHAVLIFETLARLGSRAERVLFYPKQWDTHVANARDRDSQLLVMARDEYKVNLEPVSLLTVEGRTTDAWTGTWDKSVTKLLAFSLTPYSRVIALDSDITLLQSLDELFLLPPTPIAMPRAYWYDSAPVPLTSLLMVLTPSLPEFNRLRSLTTAGGNQAMVQAHKFDMELMNERFGAHAMVLPHRPYALLSGEFRAKNHTAYLGNPAEEWSAEKAYAEAKLVHFSDWPLPKPWIMWPLEGLAEIQPDCSGSRQGSCAERRIWKGLYEDFRRRRKDVCRLLSVPAPDWNKCMNMHGTNGKEMEHSATIPSTINTRNCFQETRSLFYGKPDVMCKLQFTTSDE</sequence>
<dbReference type="PANTHER" id="PTHR11183">
    <property type="entry name" value="GLYCOGENIN SUBFAMILY MEMBER"/>
    <property type="match status" value="1"/>
</dbReference>
<name>A0A9P9I890_9PLEO</name>
<dbReference type="InterPro" id="IPR029044">
    <property type="entry name" value="Nucleotide-diphossugar_trans"/>
</dbReference>
<proteinExistence type="predicted"/>
<accession>A0A9P9I890</accession>